<organism evidence="1 2">
    <name type="scientific">Aliikangiella maris</name>
    <dbReference type="NCBI Taxonomy" id="3162458"/>
    <lineage>
        <taxon>Bacteria</taxon>
        <taxon>Pseudomonadati</taxon>
        <taxon>Pseudomonadota</taxon>
        <taxon>Gammaproteobacteria</taxon>
        <taxon>Oceanospirillales</taxon>
        <taxon>Pleioneaceae</taxon>
        <taxon>Aliikangiella</taxon>
    </lineage>
</organism>
<dbReference type="Gene3D" id="1.10.10.10">
    <property type="entry name" value="Winged helix-like DNA-binding domain superfamily/Winged helix DNA-binding domain"/>
    <property type="match status" value="1"/>
</dbReference>
<reference evidence="1 2" key="1">
    <citation type="submission" date="2024-06" db="EMBL/GenBank/DDBJ databases">
        <authorList>
            <person name="Li F."/>
        </authorList>
    </citation>
    <scope>NUCLEOTIDE SEQUENCE [LARGE SCALE GENOMIC DNA]</scope>
    <source>
        <strain evidence="1 2">GXAS 311</strain>
    </source>
</reference>
<evidence type="ECO:0000313" key="1">
    <source>
        <dbReference type="EMBL" id="MET1255257.1"/>
    </source>
</evidence>
<dbReference type="PANTHER" id="PTHR30427">
    <property type="entry name" value="TRANSCRIPTIONAL ACTIVATOR PROTEIN LYSR"/>
    <property type="match status" value="1"/>
</dbReference>
<sequence length="122" mass="13686">MRLCHIEIFNAVYTTGSVSSAAKMLNITQPTASKILKHAESQLGFLLFERIKGRLVPTEEAKVLFSETRNIYKQISSLKRTSRNLSRPEMGCIKIATVPAIGIELLPKAIIEFKKNSPRRSI</sequence>
<dbReference type="EMBL" id="JBEVCJ010000008">
    <property type="protein sequence ID" value="MET1255257.1"/>
    <property type="molecule type" value="Genomic_DNA"/>
</dbReference>
<dbReference type="PROSITE" id="PS50931">
    <property type="entry name" value="HTH_LYSR"/>
    <property type="match status" value="1"/>
</dbReference>
<accession>A0ABV2BTK8</accession>
<dbReference type="Pfam" id="PF00126">
    <property type="entry name" value="HTH_1"/>
    <property type="match status" value="1"/>
</dbReference>
<proteinExistence type="predicted"/>
<keyword evidence="2" id="KW-1185">Reference proteome</keyword>
<dbReference type="Proteomes" id="UP001548189">
    <property type="component" value="Unassembled WGS sequence"/>
</dbReference>
<gene>
    <name evidence="1" type="ORF">ABVT43_08985</name>
</gene>
<protein>
    <submittedName>
        <fullName evidence="1">LysR family transcriptional regulator</fullName>
    </submittedName>
</protein>
<dbReference type="InterPro" id="IPR000847">
    <property type="entry name" value="LysR_HTH_N"/>
</dbReference>
<dbReference type="InterPro" id="IPR036388">
    <property type="entry name" value="WH-like_DNA-bd_sf"/>
</dbReference>
<comment type="caution">
    <text evidence="1">The sequence shown here is derived from an EMBL/GenBank/DDBJ whole genome shotgun (WGS) entry which is preliminary data.</text>
</comment>
<evidence type="ECO:0000313" key="2">
    <source>
        <dbReference type="Proteomes" id="UP001548189"/>
    </source>
</evidence>
<dbReference type="InterPro" id="IPR036390">
    <property type="entry name" value="WH_DNA-bd_sf"/>
</dbReference>
<dbReference type="PRINTS" id="PR00039">
    <property type="entry name" value="HTHLYSR"/>
</dbReference>
<dbReference type="PANTHER" id="PTHR30427:SF1">
    <property type="entry name" value="TRANSCRIPTIONAL ACTIVATOR PROTEIN LYSR"/>
    <property type="match status" value="1"/>
</dbReference>
<dbReference type="SUPFAM" id="SSF46785">
    <property type="entry name" value="Winged helix' DNA-binding domain"/>
    <property type="match status" value="1"/>
</dbReference>
<name>A0ABV2BTK8_9GAMM</name>